<proteinExistence type="inferred from homology"/>
<comment type="pathway">
    <text evidence="3">Carbohydrate degradation.</text>
</comment>
<dbReference type="EMBL" id="CP036318">
    <property type="protein sequence ID" value="QDV58419.1"/>
    <property type="molecule type" value="Genomic_DNA"/>
</dbReference>
<reference evidence="8 9" key="1">
    <citation type="submission" date="2019-02" db="EMBL/GenBank/DDBJ databases">
        <title>Deep-cultivation of Planctomycetes and their phenomic and genomic characterization uncovers novel biology.</title>
        <authorList>
            <person name="Wiegand S."/>
            <person name="Jogler M."/>
            <person name="Boedeker C."/>
            <person name="Pinto D."/>
            <person name="Vollmers J."/>
            <person name="Rivas-Marin E."/>
            <person name="Kohn T."/>
            <person name="Peeters S.H."/>
            <person name="Heuer A."/>
            <person name="Rast P."/>
            <person name="Oberbeckmann S."/>
            <person name="Bunk B."/>
            <person name="Jeske O."/>
            <person name="Meyerdierks A."/>
            <person name="Storesund J.E."/>
            <person name="Kallscheuer N."/>
            <person name="Luecker S."/>
            <person name="Lage O.M."/>
            <person name="Pohl T."/>
            <person name="Merkel B.J."/>
            <person name="Hornburger P."/>
            <person name="Mueller R.-W."/>
            <person name="Bruemmer F."/>
            <person name="Labrenz M."/>
            <person name="Spormann A.M."/>
            <person name="Op den Camp H."/>
            <person name="Overmann J."/>
            <person name="Amann R."/>
            <person name="Jetten M.S.M."/>
            <person name="Mascher T."/>
            <person name="Medema M.H."/>
            <person name="Devos D.P."/>
            <person name="Kaster A.-K."/>
            <person name="Ovreas L."/>
            <person name="Rohde M."/>
            <person name="Galperin M.Y."/>
            <person name="Jogler C."/>
        </authorList>
    </citation>
    <scope>NUCLEOTIDE SEQUENCE [LARGE SCALE GENOMIC DNA]</scope>
    <source>
        <strain evidence="8 9">Mal33</strain>
    </source>
</reference>
<gene>
    <name evidence="8" type="ORF">Mal33_44370</name>
</gene>
<organism evidence="8 9">
    <name type="scientific">Rosistilla oblonga</name>
    <dbReference type="NCBI Taxonomy" id="2527990"/>
    <lineage>
        <taxon>Bacteria</taxon>
        <taxon>Pseudomonadati</taxon>
        <taxon>Planctomycetota</taxon>
        <taxon>Planctomycetia</taxon>
        <taxon>Pirellulales</taxon>
        <taxon>Pirellulaceae</taxon>
        <taxon>Rosistilla</taxon>
    </lineage>
</organism>
<comment type="similarity">
    <text evidence="4">Belongs to the BPG-independent phosphoglycerate mutase family. A-PGAM subfamily.</text>
</comment>
<dbReference type="InterPro" id="IPR017850">
    <property type="entry name" value="Alkaline_phosphatase_core_sf"/>
</dbReference>
<dbReference type="Proteomes" id="UP000316770">
    <property type="component" value="Chromosome"/>
</dbReference>
<dbReference type="CDD" id="cd16011">
    <property type="entry name" value="iPGM_like"/>
    <property type="match status" value="1"/>
</dbReference>
<dbReference type="NCBIfam" id="TIGR00306">
    <property type="entry name" value="apgM"/>
    <property type="match status" value="1"/>
</dbReference>
<keyword evidence="6" id="KW-0413">Isomerase</keyword>
<evidence type="ECO:0000256" key="3">
    <source>
        <dbReference type="ARBA" id="ARBA00004921"/>
    </source>
</evidence>
<dbReference type="InterPro" id="IPR006124">
    <property type="entry name" value="Metalloenzyme"/>
</dbReference>
<protein>
    <submittedName>
        <fullName evidence="8">Cofactor-independent phosphoglycerate mutase</fullName>
    </submittedName>
</protein>
<evidence type="ECO:0000259" key="7">
    <source>
        <dbReference type="Pfam" id="PF01676"/>
    </source>
</evidence>
<evidence type="ECO:0000256" key="5">
    <source>
        <dbReference type="ARBA" id="ARBA00023152"/>
    </source>
</evidence>
<dbReference type="NCBIfam" id="TIGR02535">
    <property type="entry name" value="hyp_Hser_kinase"/>
    <property type="match status" value="1"/>
</dbReference>
<dbReference type="Pfam" id="PF10143">
    <property type="entry name" value="PhosphMutase"/>
    <property type="match status" value="1"/>
</dbReference>
<evidence type="ECO:0000256" key="2">
    <source>
        <dbReference type="ARBA" id="ARBA00002315"/>
    </source>
</evidence>
<dbReference type="InterPro" id="IPR042253">
    <property type="entry name" value="Pglycerate_mutase_ApgM_sf"/>
</dbReference>
<dbReference type="GO" id="GO:0046872">
    <property type="term" value="F:metal ion binding"/>
    <property type="evidence" value="ECO:0007669"/>
    <property type="project" value="InterPro"/>
</dbReference>
<dbReference type="GO" id="GO:0006096">
    <property type="term" value="P:glycolytic process"/>
    <property type="evidence" value="ECO:0007669"/>
    <property type="project" value="UniProtKB-KW"/>
</dbReference>
<dbReference type="NCBIfam" id="NF003242">
    <property type="entry name" value="PRK04200.1"/>
    <property type="match status" value="1"/>
</dbReference>
<dbReference type="Gene3D" id="3.40.720.10">
    <property type="entry name" value="Alkaline Phosphatase, subunit A"/>
    <property type="match status" value="1"/>
</dbReference>
<sequence length="401" mass="42918">MKYVIIIPDGCADEALEALGGKTPLQAAQIPHMDAIAAAGTVGLSNNTPADFPAGSEVANLCLLGYDPNQYFTGRAPLEAAAQGIELGPHDWAVRCNLVTIENQTMVDFTADHITTAEATELLKSLQEKLGSDQIQFVPGVSYRNLMLFRGSAESPAPFGQETRTSAPHDLTDLPVVDDFPRGPGSDMISELMAASHEIFADHPVNVARRAAGKRPATNVWLWGQGLAPSLPPFREAYGPQGVMITAVDLLRGIAAIVGWPRIEVAGATGYLDTDYAAKGQAAIEALKEYDLVCVHIEAPDEASHEGRHDAKIEALQQIDSQIVGPLHAALQAQGEYRILVMPDHPTFCSTKKHTHGMVPFAIAGSDTKADPAQTFDEVAAASTGKSFDQGWDLMKEFTAR</sequence>
<comment type="function">
    <text evidence="2">Catalyzes the interconversion of 2-phosphoglycerate and 3-phosphoglycerate.</text>
</comment>
<dbReference type="AlphaFoldDB" id="A0A518IZB0"/>
<evidence type="ECO:0000256" key="4">
    <source>
        <dbReference type="ARBA" id="ARBA00005524"/>
    </source>
</evidence>
<evidence type="ECO:0000313" key="9">
    <source>
        <dbReference type="Proteomes" id="UP000316770"/>
    </source>
</evidence>
<dbReference type="PIRSF" id="PIRSF006392">
    <property type="entry name" value="IPGAM_arch"/>
    <property type="match status" value="1"/>
</dbReference>
<dbReference type="Gene3D" id="3.30.70.2130">
    <property type="entry name" value="Metalloenzyme domain"/>
    <property type="match status" value="1"/>
</dbReference>
<evidence type="ECO:0000313" key="8">
    <source>
        <dbReference type="EMBL" id="QDV58419.1"/>
    </source>
</evidence>
<dbReference type="InterPro" id="IPR023665">
    <property type="entry name" value="ApgAM_prokaryotes"/>
</dbReference>
<accession>A0A518IZB0</accession>
<dbReference type="PANTHER" id="PTHR31209">
    <property type="entry name" value="COFACTOR-INDEPENDENT PHOSPHOGLYCERATE MUTASE"/>
    <property type="match status" value="1"/>
</dbReference>
<dbReference type="InterPro" id="IPR004456">
    <property type="entry name" value="Pglycerate_mutase_ApgM"/>
</dbReference>
<name>A0A518IZB0_9BACT</name>
<dbReference type="RefSeq" id="WP_145288753.1">
    <property type="nucleotide sequence ID" value="NZ_CP036318.1"/>
</dbReference>
<dbReference type="Pfam" id="PF01676">
    <property type="entry name" value="Metalloenzyme"/>
    <property type="match status" value="1"/>
</dbReference>
<feature type="domain" description="Metalloenzyme" evidence="7">
    <location>
        <begin position="1"/>
        <end position="371"/>
    </location>
</feature>
<dbReference type="GO" id="GO:0004619">
    <property type="term" value="F:phosphoglycerate mutase activity"/>
    <property type="evidence" value="ECO:0007669"/>
    <property type="project" value="UniProtKB-EC"/>
</dbReference>
<keyword evidence="9" id="KW-1185">Reference proteome</keyword>
<evidence type="ECO:0000256" key="6">
    <source>
        <dbReference type="ARBA" id="ARBA00023235"/>
    </source>
</evidence>
<comment type="catalytic activity">
    <reaction evidence="1">
        <text>(2R)-2-phosphoglycerate = (2R)-3-phosphoglycerate</text>
        <dbReference type="Rhea" id="RHEA:15901"/>
        <dbReference type="ChEBI" id="CHEBI:58272"/>
        <dbReference type="ChEBI" id="CHEBI:58289"/>
        <dbReference type="EC" id="5.4.2.12"/>
    </reaction>
</comment>
<evidence type="ECO:0000256" key="1">
    <source>
        <dbReference type="ARBA" id="ARBA00000370"/>
    </source>
</evidence>
<dbReference type="SUPFAM" id="SSF53649">
    <property type="entry name" value="Alkaline phosphatase-like"/>
    <property type="match status" value="1"/>
</dbReference>
<dbReference type="PANTHER" id="PTHR31209:SF4">
    <property type="entry name" value="2,3-BISPHOSPHOGLYCERATE-INDEPENDENT PHOSPHOGLYCERATE MUTASE"/>
    <property type="match status" value="1"/>
</dbReference>
<keyword evidence="5" id="KW-0324">Glycolysis</keyword>